<gene>
    <name evidence="2" type="ORF">J3U87_03875</name>
</gene>
<dbReference type="AlphaFoldDB" id="A0A8A4TNN7"/>
<organism evidence="2 3">
    <name type="scientific">Sulfidibacter corallicola</name>
    <dbReference type="NCBI Taxonomy" id="2818388"/>
    <lineage>
        <taxon>Bacteria</taxon>
        <taxon>Pseudomonadati</taxon>
        <taxon>Acidobacteriota</taxon>
        <taxon>Holophagae</taxon>
        <taxon>Acanthopleuribacterales</taxon>
        <taxon>Acanthopleuribacteraceae</taxon>
        <taxon>Sulfidibacter</taxon>
    </lineage>
</organism>
<name>A0A8A4TNN7_SULCO</name>
<dbReference type="RefSeq" id="WP_237381714.1">
    <property type="nucleotide sequence ID" value="NZ_CP071793.1"/>
</dbReference>
<accession>A0A8A4TNN7</accession>
<reference evidence="2" key="1">
    <citation type="submission" date="2021-03" db="EMBL/GenBank/DDBJ databases">
        <title>Acanthopleuribacteraceae sp. M133.</title>
        <authorList>
            <person name="Wang G."/>
        </authorList>
    </citation>
    <scope>NUCLEOTIDE SEQUENCE</scope>
    <source>
        <strain evidence="2">M133</strain>
    </source>
</reference>
<evidence type="ECO:0000313" key="2">
    <source>
        <dbReference type="EMBL" id="QTD51586.1"/>
    </source>
</evidence>
<dbReference type="EMBL" id="CP071793">
    <property type="protein sequence ID" value="QTD51586.1"/>
    <property type="molecule type" value="Genomic_DNA"/>
</dbReference>
<evidence type="ECO:0000313" key="3">
    <source>
        <dbReference type="Proteomes" id="UP000663929"/>
    </source>
</evidence>
<keyword evidence="3" id="KW-1185">Reference proteome</keyword>
<sequence>MSQIENYTPYALERLLTADKDGREFVTAVVSATFHLPKPGLVHVGPLTALAEQPPIALEETYAGEPGQSSLLVDTQSLIGRPGTDIALNGKARTPGRKPQRQCDTSVRVGTIEKSVRVFGNRVWTSGMLGLKPSDPEFFTEFPLSYECAFGGSAVPDAHGMAPFEERNPVGVGFYGSRREALDKPLPNLEDPRDLIDRVRDRPRPAGYGLVARMWMPRRQLSGTFDERWQRERAPLWPEDLDPRFFHAAHPDLITPKPLAGNEPVHLRGFAHEGDFLFELPNIQLSCGCTFRGTHECERMVLDGLYIDTEARTLTMTWRASFAAMGRVLDWRRLRVRQLETWELAA</sequence>
<proteinExistence type="predicted"/>
<protein>
    <submittedName>
        <fullName evidence="2">DUF2169 domain-containing protein</fullName>
    </submittedName>
</protein>
<dbReference type="Pfam" id="PF09937">
    <property type="entry name" value="DUF2169"/>
    <property type="match status" value="1"/>
</dbReference>
<feature type="domain" description="DUF2169" evidence="1">
    <location>
        <begin position="21"/>
        <end position="319"/>
    </location>
</feature>
<evidence type="ECO:0000259" key="1">
    <source>
        <dbReference type="Pfam" id="PF09937"/>
    </source>
</evidence>
<dbReference type="InterPro" id="IPR018683">
    <property type="entry name" value="DUF2169"/>
</dbReference>
<dbReference type="Proteomes" id="UP000663929">
    <property type="component" value="Chromosome"/>
</dbReference>
<dbReference type="KEGG" id="scor:J3U87_03875"/>